<sequence length="300" mass="32920">MKFSFSAIAAVAVALLGSSEAAIIAKRDVSIPDYVKGFKGTTYTPYDKDYNCRTPAQIRTDVSYLKDFPYIRLYSNACSVVQYALEALDDSQKLVVALNDVSSTEALQNEIWSIAASCGFAGKQFNDVVDTVIVGNELVYNNWYSADQVKGFVETVKSLLSTFPGHILTADTVSSYYGNPSLCEFNDYIGINSHPFFDNSTAEGAGDYVLSRIQAVWQFCHEHGYDRDVVVLETGWPSSGLPYNNAIPGVEEQKIAVKAIQSTSAASSFLFSAYNELWKSQNEWHVEKSFGVLGDAPSTA</sequence>
<evidence type="ECO:0000256" key="6">
    <source>
        <dbReference type="ARBA" id="ARBA00022801"/>
    </source>
</evidence>
<keyword evidence="3" id="KW-0134">Cell wall</keyword>
<dbReference type="InParanoid" id="A0A1D2VKK5"/>
<evidence type="ECO:0000256" key="2">
    <source>
        <dbReference type="ARBA" id="ARBA00008773"/>
    </source>
</evidence>
<dbReference type="GO" id="GO:0042973">
    <property type="term" value="F:glucan endo-1,3-beta-D-glucosidase activity"/>
    <property type="evidence" value="ECO:0007669"/>
    <property type="project" value="TreeGrafter"/>
</dbReference>
<dbReference type="GO" id="GO:0005576">
    <property type="term" value="C:extracellular region"/>
    <property type="evidence" value="ECO:0007669"/>
    <property type="project" value="TreeGrafter"/>
</dbReference>
<comment type="similarity">
    <text evidence="2 7">Belongs to the glycosyl hydrolase 17 family.</text>
</comment>
<evidence type="ECO:0000256" key="4">
    <source>
        <dbReference type="ARBA" id="ARBA00022525"/>
    </source>
</evidence>
<evidence type="ECO:0000256" key="3">
    <source>
        <dbReference type="ARBA" id="ARBA00022512"/>
    </source>
</evidence>
<dbReference type="GO" id="GO:0009277">
    <property type="term" value="C:fungal-type cell wall"/>
    <property type="evidence" value="ECO:0007669"/>
    <property type="project" value="TreeGrafter"/>
</dbReference>
<gene>
    <name evidence="9" type="ORF">ASCRUDRAFT_74589</name>
</gene>
<dbReference type="Proteomes" id="UP000095038">
    <property type="component" value="Unassembled WGS sequence"/>
</dbReference>
<dbReference type="Pfam" id="PF00332">
    <property type="entry name" value="Glyco_hydro_17"/>
    <property type="match status" value="1"/>
</dbReference>
<accession>A0A1D2VKK5</accession>
<name>A0A1D2VKK5_9ASCO</name>
<dbReference type="GO" id="GO:0009986">
    <property type="term" value="C:cell surface"/>
    <property type="evidence" value="ECO:0007669"/>
    <property type="project" value="TreeGrafter"/>
</dbReference>
<dbReference type="GO" id="GO:0005975">
    <property type="term" value="P:carbohydrate metabolic process"/>
    <property type="evidence" value="ECO:0007669"/>
    <property type="project" value="InterPro"/>
</dbReference>
<dbReference type="PANTHER" id="PTHR16631:SF14">
    <property type="entry name" value="FAMILY 17 GLUCOSIDASE SCW10-RELATED"/>
    <property type="match status" value="1"/>
</dbReference>
<evidence type="ECO:0000256" key="7">
    <source>
        <dbReference type="RuleBase" id="RU004335"/>
    </source>
</evidence>
<keyword evidence="6 9" id="KW-0378">Hydrolase</keyword>
<comment type="subcellular location">
    <subcellularLocation>
        <location evidence="1">Secreted</location>
        <location evidence="1">Cell wall</location>
    </subcellularLocation>
</comment>
<dbReference type="RefSeq" id="XP_020048451.1">
    <property type="nucleotide sequence ID" value="XM_020192747.1"/>
</dbReference>
<dbReference type="InterPro" id="IPR050732">
    <property type="entry name" value="Beta-glucan_modifiers"/>
</dbReference>
<evidence type="ECO:0000256" key="8">
    <source>
        <dbReference type="SAM" id="SignalP"/>
    </source>
</evidence>
<dbReference type="STRING" id="1344418.A0A1D2VKK5"/>
<evidence type="ECO:0000313" key="9">
    <source>
        <dbReference type="EMBL" id="ODV62144.1"/>
    </source>
</evidence>
<dbReference type="Gene3D" id="3.20.20.80">
    <property type="entry name" value="Glycosidases"/>
    <property type="match status" value="1"/>
</dbReference>
<keyword evidence="4" id="KW-0964">Secreted</keyword>
<evidence type="ECO:0000256" key="5">
    <source>
        <dbReference type="ARBA" id="ARBA00022729"/>
    </source>
</evidence>
<reference evidence="10" key="1">
    <citation type="submission" date="2016-05" db="EMBL/GenBank/DDBJ databases">
        <title>Comparative genomics of biotechnologically important yeasts.</title>
        <authorList>
            <consortium name="DOE Joint Genome Institute"/>
            <person name="Riley R."/>
            <person name="Haridas S."/>
            <person name="Wolfe K.H."/>
            <person name="Lopes M.R."/>
            <person name="Hittinger C.T."/>
            <person name="Goker M."/>
            <person name="Salamov A."/>
            <person name="Wisecaver J."/>
            <person name="Long T.M."/>
            <person name="Aerts A.L."/>
            <person name="Barry K."/>
            <person name="Choi C."/>
            <person name="Clum A."/>
            <person name="Coughlan A.Y."/>
            <person name="Deshpande S."/>
            <person name="Douglass A.P."/>
            <person name="Hanson S.J."/>
            <person name="Klenk H.-P."/>
            <person name="Labutti K."/>
            <person name="Lapidus A."/>
            <person name="Lindquist E."/>
            <person name="Lipzen A."/>
            <person name="Meier-Kolthoff J.P."/>
            <person name="Ohm R.A."/>
            <person name="Otillar R.P."/>
            <person name="Pangilinan J."/>
            <person name="Peng Y."/>
            <person name="Rokas A."/>
            <person name="Rosa C.A."/>
            <person name="Scheuner C."/>
            <person name="Sibirny A.A."/>
            <person name="Slot J.C."/>
            <person name="Stielow J.B."/>
            <person name="Sun H."/>
            <person name="Kurtzman C.P."/>
            <person name="Blackwell M."/>
            <person name="Grigoriev I.V."/>
            <person name="Jeffries T.W."/>
        </authorList>
    </citation>
    <scope>NUCLEOTIDE SEQUENCE [LARGE SCALE GENOMIC DNA]</scope>
    <source>
        <strain evidence="10">DSM 1968</strain>
    </source>
</reference>
<dbReference type="EMBL" id="KV454477">
    <property type="protein sequence ID" value="ODV62144.1"/>
    <property type="molecule type" value="Genomic_DNA"/>
</dbReference>
<evidence type="ECO:0000313" key="10">
    <source>
        <dbReference type="Proteomes" id="UP000095038"/>
    </source>
</evidence>
<proteinExistence type="inferred from homology"/>
<dbReference type="OrthoDB" id="4082933at2759"/>
<evidence type="ECO:0000256" key="1">
    <source>
        <dbReference type="ARBA" id="ARBA00004191"/>
    </source>
</evidence>
<dbReference type="AlphaFoldDB" id="A0A1D2VKK5"/>
<dbReference type="SUPFAM" id="SSF51445">
    <property type="entry name" value="(Trans)glycosidases"/>
    <property type="match status" value="1"/>
</dbReference>
<dbReference type="GO" id="GO:0071555">
    <property type="term" value="P:cell wall organization"/>
    <property type="evidence" value="ECO:0007669"/>
    <property type="project" value="TreeGrafter"/>
</dbReference>
<dbReference type="InterPro" id="IPR000490">
    <property type="entry name" value="Glyco_hydro_17"/>
</dbReference>
<dbReference type="InterPro" id="IPR017853">
    <property type="entry name" value="GH"/>
</dbReference>
<organism evidence="9 10">
    <name type="scientific">Ascoidea rubescens DSM 1968</name>
    <dbReference type="NCBI Taxonomy" id="1344418"/>
    <lineage>
        <taxon>Eukaryota</taxon>
        <taxon>Fungi</taxon>
        <taxon>Dikarya</taxon>
        <taxon>Ascomycota</taxon>
        <taxon>Saccharomycotina</taxon>
        <taxon>Saccharomycetes</taxon>
        <taxon>Ascoideaceae</taxon>
        <taxon>Ascoidea</taxon>
    </lineage>
</organism>
<dbReference type="PANTHER" id="PTHR16631">
    <property type="entry name" value="GLUCAN 1,3-BETA-GLUCOSIDASE"/>
    <property type="match status" value="1"/>
</dbReference>
<dbReference type="GeneID" id="30966383"/>
<feature type="signal peptide" evidence="8">
    <location>
        <begin position="1"/>
        <end position="21"/>
    </location>
</feature>
<keyword evidence="5 8" id="KW-0732">Signal</keyword>
<protein>
    <submittedName>
        <fullName evidence="9">Glycoside hydrolase family 17 protein</fullName>
    </submittedName>
</protein>
<feature type="chain" id="PRO_5008910508" evidence="8">
    <location>
        <begin position="22"/>
        <end position="300"/>
    </location>
</feature>
<keyword evidence="10" id="KW-1185">Reference proteome</keyword>